<dbReference type="AlphaFoldDB" id="A0A261XW04"/>
<sequence length="109" mass="12510">MELTEFVPRPGLGKAGQPVKVRTNFFPVISFPERIIYHYDLNIEPDVPPIINRKVWKHFEELNLSGALEGIRSIYEGRKNVFTPKEWPFEAKQFEASNLIMGLGHDSGI</sequence>
<evidence type="ECO:0000313" key="2">
    <source>
        <dbReference type="EMBL" id="OZJ02549.1"/>
    </source>
</evidence>
<dbReference type="OrthoDB" id="10252740at2759"/>
<comment type="caution">
    <text evidence="2">The sequence shown here is derived from an EMBL/GenBank/DDBJ whole genome shotgun (WGS) entry which is preliminary data.</text>
</comment>
<reference evidence="2 3" key="1">
    <citation type="journal article" date="2017" name="Mycologia">
        <title>Bifiguratus adelaidae, gen. et sp. nov., a new member of Mucoromycotina in endophytic and soil-dwelling habitats.</title>
        <authorList>
            <person name="Torres-Cruz T.J."/>
            <person name="Billingsley Tobias T.L."/>
            <person name="Almatruk M."/>
            <person name="Hesse C."/>
            <person name="Kuske C.R."/>
            <person name="Desiro A."/>
            <person name="Benucci G.M."/>
            <person name="Bonito G."/>
            <person name="Stajich J.E."/>
            <person name="Dunlap C."/>
            <person name="Arnold A.E."/>
            <person name="Porras-Alfaro A."/>
        </authorList>
    </citation>
    <scope>NUCLEOTIDE SEQUENCE [LARGE SCALE GENOMIC DNA]</scope>
    <source>
        <strain evidence="2 3">AZ0501</strain>
    </source>
</reference>
<dbReference type="Pfam" id="PF16486">
    <property type="entry name" value="ArgoN"/>
    <property type="match status" value="1"/>
</dbReference>
<dbReference type="InterPro" id="IPR032474">
    <property type="entry name" value="Argonaute_N"/>
</dbReference>
<name>A0A261XW04_9FUNG</name>
<dbReference type="EMBL" id="MVBO01000144">
    <property type="protein sequence ID" value="OZJ02549.1"/>
    <property type="molecule type" value="Genomic_DNA"/>
</dbReference>
<keyword evidence="3" id="KW-1185">Reference proteome</keyword>
<evidence type="ECO:0000313" key="3">
    <source>
        <dbReference type="Proteomes" id="UP000242875"/>
    </source>
</evidence>
<feature type="domain" description="Protein argonaute N-terminal" evidence="1">
    <location>
        <begin position="17"/>
        <end position="95"/>
    </location>
</feature>
<dbReference type="Proteomes" id="UP000242875">
    <property type="component" value="Unassembled WGS sequence"/>
</dbReference>
<protein>
    <recommendedName>
        <fullName evidence="1">Protein argonaute N-terminal domain-containing protein</fullName>
    </recommendedName>
</protein>
<evidence type="ECO:0000259" key="1">
    <source>
        <dbReference type="Pfam" id="PF16486"/>
    </source>
</evidence>
<gene>
    <name evidence="2" type="ORF">BZG36_04505</name>
</gene>
<proteinExistence type="predicted"/>
<accession>A0A261XW04</accession>
<organism evidence="2 3">
    <name type="scientific">Bifiguratus adelaidae</name>
    <dbReference type="NCBI Taxonomy" id="1938954"/>
    <lineage>
        <taxon>Eukaryota</taxon>
        <taxon>Fungi</taxon>
        <taxon>Fungi incertae sedis</taxon>
        <taxon>Mucoromycota</taxon>
        <taxon>Mucoromycotina</taxon>
        <taxon>Endogonomycetes</taxon>
        <taxon>Endogonales</taxon>
        <taxon>Endogonales incertae sedis</taxon>
        <taxon>Bifiguratus</taxon>
    </lineage>
</organism>